<organism evidence="1 2">
    <name type="scientific">Meloidogyne hapla</name>
    <name type="common">Root-knot nematode worm</name>
    <dbReference type="NCBI Taxonomy" id="6305"/>
    <lineage>
        <taxon>Eukaryota</taxon>
        <taxon>Metazoa</taxon>
        <taxon>Ecdysozoa</taxon>
        <taxon>Nematoda</taxon>
        <taxon>Chromadorea</taxon>
        <taxon>Rhabditida</taxon>
        <taxon>Tylenchina</taxon>
        <taxon>Tylenchomorpha</taxon>
        <taxon>Tylenchoidea</taxon>
        <taxon>Meloidogynidae</taxon>
        <taxon>Meloidogyninae</taxon>
        <taxon>Meloidogyne</taxon>
    </lineage>
</organism>
<evidence type="ECO:0000313" key="1">
    <source>
        <dbReference type="Proteomes" id="UP000095281"/>
    </source>
</evidence>
<dbReference type="AlphaFoldDB" id="A0A1I8B7S0"/>
<evidence type="ECO:0000313" key="2">
    <source>
        <dbReference type="WBParaSite" id="MhA1_Contig1486.frz3.gene17"/>
    </source>
</evidence>
<accession>A0A1I8B7S0</accession>
<protein>
    <submittedName>
        <fullName evidence="2">BMERB domain-containing protein</fullName>
    </submittedName>
</protein>
<reference evidence="2" key="1">
    <citation type="submission" date="2016-11" db="UniProtKB">
        <authorList>
            <consortium name="WormBaseParasite"/>
        </authorList>
    </citation>
    <scope>IDENTIFICATION</scope>
</reference>
<dbReference type="WBParaSite" id="MhA1_Contig1486.frz3.gene17">
    <property type="protein sequence ID" value="MhA1_Contig1486.frz3.gene17"/>
    <property type="gene ID" value="MhA1_Contig1486.frz3.gene17"/>
</dbReference>
<sequence length="413" mass="48407">MFCSSQFNNNSQLIQKILPQKEEIPISLFNNDQQQKQQFIQNIDKNDGNFESNNLIENSNQKHVEPIIIDITKNISKNTSSNELLNKSLEIFNEKQNIDKEINNKNENTKQFFEDGIEQQKYIENNNQLKTNNLFQQQKEEKTKNIQQQTIQYPSSSFQTPQQQNKSILYTNNRSSIRSVPPNKDEVKALAARFIASKRPDFILSKTCGTPPPKVVLVPSIDNDSNNLIEEGRKISSELKQIKQKIGEIEEQDELVKTKILDYERGSEQENEIIEHHQRLVGEKEQLSRRQDYLNFQLELNETDFKILHLRKRLATSNEENNEIDGENILINGRRDSNQMLMELKEFMDLKDELTHKLSDLEAEDEEGVERSRLILEQTKNQNLNFRRGTQDPLNVSKRLMGWLNGMEQRFRQ</sequence>
<keyword evidence="1" id="KW-1185">Reference proteome</keyword>
<dbReference type="Proteomes" id="UP000095281">
    <property type="component" value="Unplaced"/>
</dbReference>
<name>A0A1I8B7S0_MELHA</name>
<proteinExistence type="predicted"/>